<dbReference type="InterPro" id="IPR001789">
    <property type="entry name" value="Sig_transdc_resp-reg_receiver"/>
</dbReference>
<dbReference type="NCBIfam" id="TIGR00229">
    <property type="entry name" value="sensory_box"/>
    <property type="match status" value="1"/>
</dbReference>
<feature type="domain" description="PAS" evidence="7">
    <location>
        <begin position="25"/>
        <end position="88"/>
    </location>
</feature>
<dbReference type="Gene3D" id="3.30.450.20">
    <property type="entry name" value="PAS domain"/>
    <property type="match status" value="2"/>
</dbReference>
<dbReference type="PROSITE" id="PS50109">
    <property type="entry name" value="HIS_KIN"/>
    <property type="match status" value="1"/>
</dbReference>
<dbReference type="InterPro" id="IPR035965">
    <property type="entry name" value="PAS-like_dom_sf"/>
</dbReference>
<name>A0AA48GT31_9BACT</name>
<dbReference type="RefSeq" id="WP_243347342.1">
    <property type="nucleotide sequence ID" value="NZ_AP027081.1"/>
</dbReference>
<dbReference type="Gene3D" id="3.30.565.10">
    <property type="entry name" value="Histidine kinase-like ATPase, C-terminal domain"/>
    <property type="match status" value="1"/>
</dbReference>
<dbReference type="KEGG" id="msea:METESE_21420"/>
<dbReference type="Pfam" id="PF00072">
    <property type="entry name" value="Response_reg"/>
    <property type="match status" value="1"/>
</dbReference>
<feature type="domain" description="Response regulatory" evidence="6">
    <location>
        <begin position="525"/>
        <end position="641"/>
    </location>
</feature>
<dbReference type="Proteomes" id="UP001228113">
    <property type="component" value="Chromosome"/>
</dbReference>
<dbReference type="PROSITE" id="PS50110">
    <property type="entry name" value="RESPONSE_REGULATORY"/>
    <property type="match status" value="1"/>
</dbReference>
<dbReference type="SUPFAM" id="SSF47384">
    <property type="entry name" value="Homodimeric domain of signal transducing histidine kinase"/>
    <property type="match status" value="1"/>
</dbReference>
<feature type="domain" description="Histidine kinase" evidence="5">
    <location>
        <begin position="280"/>
        <end position="506"/>
    </location>
</feature>
<dbReference type="GO" id="GO:0000155">
    <property type="term" value="F:phosphorelay sensor kinase activity"/>
    <property type="evidence" value="ECO:0007669"/>
    <property type="project" value="InterPro"/>
</dbReference>
<dbReference type="Gene3D" id="1.10.287.130">
    <property type="match status" value="1"/>
</dbReference>
<dbReference type="InterPro" id="IPR004358">
    <property type="entry name" value="Sig_transdc_His_kin-like_C"/>
</dbReference>
<accession>A0AA48GT31</accession>
<dbReference type="InterPro" id="IPR003594">
    <property type="entry name" value="HATPase_dom"/>
</dbReference>
<feature type="modified residue" description="4-aspartylphosphate" evidence="4">
    <location>
        <position position="576"/>
    </location>
</feature>
<dbReference type="EMBL" id="AP027081">
    <property type="protein sequence ID" value="BDU77184.1"/>
    <property type="molecule type" value="Genomic_DNA"/>
</dbReference>
<dbReference type="CDD" id="cd00130">
    <property type="entry name" value="PAS"/>
    <property type="match status" value="2"/>
</dbReference>
<dbReference type="PANTHER" id="PTHR43065">
    <property type="entry name" value="SENSOR HISTIDINE KINASE"/>
    <property type="match status" value="1"/>
</dbReference>
<dbReference type="SMART" id="SM00086">
    <property type="entry name" value="PAC"/>
    <property type="match status" value="1"/>
</dbReference>
<dbReference type="InterPro" id="IPR001610">
    <property type="entry name" value="PAC"/>
</dbReference>
<dbReference type="InterPro" id="IPR000014">
    <property type="entry name" value="PAS"/>
</dbReference>
<dbReference type="SMART" id="SM00448">
    <property type="entry name" value="REC"/>
    <property type="match status" value="1"/>
</dbReference>
<dbReference type="Gene3D" id="3.40.50.2300">
    <property type="match status" value="1"/>
</dbReference>
<protein>
    <recommendedName>
        <fullName evidence="2">histidine kinase</fullName>
        <ecNumber evidence="2">2.7.13.3</ecNumber>
    </recommendedName>
</protein>
<keyword evidence="3 4" id="KW-0597">Phosphoprotein</keyword>
<comment type="catalytic activity">
    <reaction evidence="1">
        <text>ATP + protein L-histidine = ADP + protein N-phospho-L-histidine.</text>
        <dbReference type="EC" id="2.7.13.3"/>
    </reaction>
</comment>
<keyword evidence="10" id="KW-1185">Reference proteome</keyword>
<dbReference type="AlphaFoldDB" id="A0AA48GT31"/>
<gene>
    <name evidence="9" type="ORF">METESE_21420</name>
</gene>
<evidence type="ECO:0000259" key="7">
    <source>
        <dbReference type="PROSITE" id="PS50112"/>
    </source>
</evidence>
<dbReference type="SMART" id="SM00387">
    <property type="entry name" value="HATPase_c"/>
    <property type="match status" value="1"/>
</dbReference>
<dbReference type="InterPro" id="IPR011006">
    <property type="entry name" value="CheY-like_superfamily"/>
</dbReference>
<sequence>MRQRDPAPREAQPAPAVPGSLFDWIMAQAREVFFSLGPDGTFQAVGTGSQEIWGRPPRDLLGRAFLDLVDPGDRDAAARFLEQGWAEGPTASHRCRFLGPDGRRVLLVWRVARSHGGRLTYGMARPYVDREDGEGAAANAVRELEVFKNALDEHAIVAVTDARGRITYVNDKFCAISKYDREELLGKDHRIINSGHHPKAFFTDLWGTIKAGRVWKGEIRNKAKDGSFYWVDTTIVPYLDPQGVPYQYVAIRADITQRKEGEEAIRQSQKLESLGVLAGGIAHDFNNLLTTIMGNCSLAAMTLPAESPAASFLEQIEKAAVRAADLTRQLLAYAGKGQVTVARVNLNILVREMTELLAVSISKKAAIRLDLAQGLPDVLADPAQMQQIVMNLVTNASEALSHEEGGAITLRTGEQVLDATYLATLVPSIPIPPGRYVVMEVSDTGCGMSRETVQRIFDPFFTTKFTGRGLGLSALMGILRTHGGSIKVYSEVGHGTSMKIFLPRITSETSGPAEAEAEPPQAQGVLLVVEDEAPARSVATALAGAMGLRVLEASDGAEGLAVFARHREEIDVVLMDLTMPRMDGREAFRAMKELRPDVPIVLTSGYSEPFAVSDFADGGLAGFLPKPYNRAQFEAVIGKVFA</sequence>
<evidence type="ECO:0000256" key="2">
    <source>
        <dbReference type="ARBA" id="ARBA00012438"/>
    </source>
</evidence>
<dbReference type="PROSITE" id="PS50113">
    <property type="entry name" value="PAC"/>
    <property type="match status" value="1"/>
</dbReference>
<evidence type="ECO:0000259" key="6">
    <source>
        <dbReference type="PROSITE" id="PS50110"/>
    </source>
</evidence>
<dbReference type="InterPro" id="IPR036097">
    <property type="entry name" value="HisK_dim/P_sf"/>
</dbReference>
<dbReference type="SUPFAM" id="SSF52172">
    <property type="entry name" value="CheY-like"/>
    <property type="match status" value="1"/>
</dbReference>
<dbReference type="SMART" id="SM00388">
    <property type="entry name" value="HisKA"/>
    <property type="match status" value="1"/>
</dbReference>
<dbReference type="SUPFAM" id="SSF55874">
    <property type="entry name" value="ATPase domain of HSP90 chaperone/DNA topoisomerase II/histidine kinase"/>
    <property type="match status" value="1"/>
</dbReference>
<reference evidence="9" key="1">
    <citation type="journal article" date="2023" name="Int. J. Syst. Evol. Microbiol.">
        <title>Mesoterricola silvestris gen. nov., sp. nov., Mesoterricola sediminis sp. nov., Geothrix oryzae sp. nov., Geothrix edaphica sp. nov., Geothrix rubra sp. nov., and Geothrix limicola sp. nov., six novel members of Acidobacteriota isolated from soils.</title>
        <authorList>
            <person name="Itoh H."/>
            <person name="Sugisawa Y."/>
            <person name="Mise K."/>
            <person name="Xu Z."/>
            <person name="Kuniyasu M."/>
            <person name="Ushijima N."/>
            <person name="Kawano K."/>
            <person name="Kobayashi E."/>
            <person name="Shiratori Y."/>
            <person name="Masuda Y."/>
            <person name="Senoo K."/>
        </authorList>
    </citation>
    <scope>NUCLEOTIDE SEQUENCE</scope>
    <source>
        <strain evidence="9">W786</strain>
    </source>
</reference>
<dbReference type="Pfam" id="PF02518">
    <property type="entry name" value="HATPase_c"/>
    <property type="match status" value="1"/>
</dbReference>
<feature type="domain" description="PAS" evidence="7">
    <location>
        <begin position="157"/>
        <end position="199"/>
    </location>
</feature>
<dbReference type="SMART" id="SM00091">
    <property type="entry name" value="PAS"/>
    <property type="match status" value="2"/>
</dbReference>
<evidence type="ECO:0000256" key="4">
    <source>
        <dbReference type="PROSITE-ProRule" id="PRU00169"/>
    </source>
</evidence>
<evidence type="ECO:0000313" key="9">
    <source>
        <dbReference type="EMBL" id="BDU77184.1"/>
    </source>
</evidence>
<dbReference type="SUPFAM" id="SSF55785">
    <property type="entry name" value="PYP-like sensor domain (PAS domain)"/>
    <property type="match status" value="2"/>
</dbReference>
<evidence type="ECO:0000259" key="8">
    <source>
        <dbReference type="PROSITE" id="PS50113"/>
    </source>
</evidence>
<proteinExistence type="predicted"/>
<dbReference type="Pfam" id="PF13426">
    <property type="entry name" value="PAS_9"/>
    <property type="match status" value="1"/>
</dbReference>
<feature type="domain" description="PAC" evidence="8">
    <location>
        <begin position="215"/>
        <end position="267"/>
    </location>
</feature>
<dbReference type="PROSITE" id="PS50112">
    <property type="entry name" value="PAS"/>
    <property type="match status" value="2"/>
</dbReference>
<dbReference type="InterPro" id="IPR003661">
    <property type="entry name" value="HisK_dim/P_dom"/>
</dbReference>
<dbReference type="InterPro" id="IPR000700">
    <property type="entry name" value="PAS-assoc_C"/>
</dbReference>
<dbReference type="InterPro" id="IPR013656">
    <property type="entry name" value="PAS_4"/>
</dbReference>
<organism evidence="9 10">
    <name type="scientific">Mesoterricola sediminis</name>
    <dbReference type="NCBI Taxonomy" id="2927980"/>
    <lineage>
        <taxon>Bacteria</taxon>
        <taxon>Pseudomonadati</taxon>
        <taxon>Acidobacteriota</taxon>
        <taxon>Holophagae</taxon>
        <taxon>Holophagales</taxon>
        <taxon>Holophagaceae</taxon>
        <taxon>Mesoterricola</taxon>
    </lineage>
</organism>
<evidence type="ECO:0000259" key="5">
    <source>
        <dbReference type="PROSITE" id="PS50109"/>
    </source>
</evidence>
<dbReference type="Pfam" id="PF08448">
    <property type="entry name" value="PAS_4"/>
    <property type="match status" value="1"/>
</dbReference>
<dbReference type="PRINTS" id="PR00344">
    <property type="entry name" value="BCTRLSENSOR"/>
</dbReference>
<dbReference type="InterPro" id="IPR005467">
    <property type="entry name" value="His_kinase_dom"/>
</dbReference>
<dbReference type="Pfam" id="PF00512">
    <property type="entry name" value="HisKA"/>
    <property type="match status" value="1"/>
</dbReference>
<dbReference type="CDD" id="cd00082">
    <property type="entry name" value="HisKA"/>
    <property type="match status" value="1"/>
</dbReference>
<dbReference type="CDD" id="cd17546">
    <property type="entry name" value="REC_hyHK_CKI1_RcsC-like"/>
    <property type="match status" value="1"/>
</dbReference>
<dbReference type="PANTHER" id="PTHR43065:SF42">
    <property type="entry name" value="TWO-COMPONENT SENSOR PPRA"/>
    <property type="match status" value="1"/>
</dbReference>
<dbReference type="EC" id="2.7.13.3" evidence="2"/>
<evidence type="ECO:0000313" key="10">
    <source>
        <dbReference type="Proteomes" id="UP001228113"/>
    </source>
</evidence>
<dbReference type="InterPro" id="IPR036890">
    <property type="entry name" value="HATPase_C_sf"/>
</dbReference>
<evidence type="ECO:0000256" key="1">
    <source>
        <dbReference type="ARBA" id="ARBA00000085"/>
    </source>
</evidence>
<evidence type="ECO:0000256" key="3">
    <source>
        <dbReference type="ARBA" id="ARBA00022553"/>
    </source>
</evidence>